<feature type="binding site" evidence="11">
    <location>
        <position position="445"/>
    </location>
    <ligand>
        <name>K(+)</name>
        <dbReference type="ChEBI" id="CHEBI:29103"/>
    </ligand>
</feature>
<evidence type="ECO:0000256" key="4">
    <source>
        <dbReference type="ARBA" id="ARBA00022538"/>
    </source>
</evidence>
<evidence type="ECO:0000256" key="6">
    <source>
        <dbReference type="ARBA" id="ARBA00022958"/>
    </source>
</evidence>
<evidence type="ECO:0000313" key="13">
    <source>
        <dbReference type="EMBL" id="PTW62185.1"/>
    </source>
</evidence>
<evidence type="ECO:0000256" key="2">
    <source>
        <dbReference type="ARBA" id="ARBA00022448"/>
    </source>
</evidence>
<dbReference type="PANTHER" id="PTHR32024">
    <property type="entry name" value="TRK SYSTEM POTASSIUM UPTAKE PROTEIN TRKG-RELATED"/>
    <property type="match status" value="1"/>
</dbReference>
<feature type="transmembrane region" description="Helical" evidence="12">
    <location>
        <begin position="251"/>
        <end position="272"/>
    </location>
</feature>
<feature type="binding site" evidence="11">
    <location>
        <position position="124"/>
    </location>
    <ligand>
        <name>K(+)</name>
        <dbReference type="ChEBI" id="CHEBI:29103"/>
    </ligand>
</feature>
<evidence type="ECO:0000256" key="7">
    <source>
        <dbReference type="ARBA" id="ARBA00022989"/>
    </source>
</evidence>
<feature type="transmembrane region" description="Helical" evidence="12">
    <location>
        <begin position="20"/>
        <end position="46"/>
    </location>
</feature>
<feature type="binding site" evidence="11">
    <location>
        <position position="232"/>
    </location>
    <ligand>
        <name>K(+)</name>
        <dbReference type="ChEBI" id="CHEBI:29103"/>
    </ligand>
</feature>
<dbReference type="EMBL" id="QAYG01000001">
    <property type="protein sequence ID" value="PTW62185.1"/>
    <property type="molecule type" value="Genomic_DNA"/>
</dbReference>
<feature type="transmembrane region" description="Helical" evidence="12">
    <location>
        <begin position="342"/>
        <end position="366"/>
    </location>
</feature>
<sequence>MTEHGVTAKGHSAADRRNLVIFPIGWLLIVIALAEMLLVMVSMSLLDGEAQAFLVSSVGTFMLGVAIIVTFTPTRYGMDFRQAVLFVTTAWVVVPFVAAVPLMLSPEGLSVADAYFETVSAVTTTGSTVMSGLDNQPETVLLWRSLMQWVGGIGIIGMALVIFPFLRLGGMQLFKLESSDRSEKLFYRSGQLAFAIFAIYMLITAACILAYRIGGMSWFDALNHAFTTVCTGGFSTHDASMGYFDNAFIDWASVFFMAASGIPFLTYVRLARRAQSSSRVETQVVGFLLFLSVVSFAIALWLVIVDGIPFASALTQSAFNVVSVVTTTGYATQDYLAWGTPVAGMFFLLTFVGGCTGSTAGGIKIFRFQVLSRMISQLMTRQSFPHAIIVPRYGARALSDEEVASVCVFFFLYIATWLAVSLLLQLAGVDPMTALSGSITALSNVGPGIGAVIGPAGNFASLPDAAKWILSAAMLIGRLEIMTVFVLVVPAFYR</sequence>
<gene>
    <name evidence="13" type="ORF">C8N35_101222</name>
</gene>
<dbReference type="PIRSF" id="PIRSF006247">
    <property type="entry name" value="TrkH"/>
    <property type="match status" value="1"/>
</dbReference>
<comment type="subcellular location">
    <subcellularLocation>
        <location evidence="10">Cell inner membrane</location>
        <topology evidence="10">Multi-pass membrane protein</topology>
    </subcellularLocation>
    <subcellularLocation>
        <location evidence="1">Cell membrane</location>
        <topology evidence="1">Multi-pass membrane protein</topology>
    </subcellularLocation>
</comment>
<keyword evidence="5 12" id="KW-0812">Transmembrane</keyword>
<feature type="binding site" evidence="11">
    <location>
        <position position="328"/>
    </location>
    <ligand>
        <name>K(+)</name>
        <dbReference type="ChEBI" id="CHEBI:29103"/>
    </ligand>
</feature>
<reference evidence="13 14" key="1">
    <citation type="submission" date="2018-04" db="EMBL/GenBank/DDBJ databases">
        <title>Genomic Encyclopedia of Archaeal and Bacterial Type Strains, Phase II (KMG-II): from individual species to whole genera.</title>
        <authorList>
            <person name="Goeker M."/>
        </authorList>
    </citation>
    <scope>NUCLEOTIDE SEQUENCE [LARGE SCALE GENOMIC DNA]</scope>
    <source>
        <strain evidence="13 14">DSM 23382</strain>
    </source>
</reference>
<keyword evidence="4 10" id="KW-0633">Potassium transport</keyword>
<comment type="function">
    <text evidence="10">Low-affinity potassium transport system. Interacts with Trk system potassium uptake protein TrkA.</text>
</comment>
<keyword evidence="9 10" id="KW-0472">Membrane</keyword>
<accession>A0A2T5VEK5</accession>
<evidence type="ECO:0000256" key="5">
    <source>
        <dbReference type="ARBA" id="ARBA00022692"/>
    </source>
</evidence>
<dbReference type="GO" id="GO:0015379">
    <property type="term" value="F:potassium:chloride symporter activity"/>
    <property type="evidence" value="ECO:0007669"/>
    <property type="project" value="InterPro"/>
</dbReference>
<keyword evidence="8 10" id="KW-0406">Ion transport</keyword>
<evidence type="ECO:0000256" key="1">
    <source>
        <dbReference type="ARBA" id="ARBA00004651"/>
    </source>
</evidence>
<evidence type="ECO:0000256" key="11">
    <source>
        <dbReference type="PIRSR" id="PIRSR006247-1"/>
    </source>
</evidence>
<keyword evidence="3 10" id="KW-1003">Cell membrane</keyword>
<keyword evidence="7 12" id="KW-1133">Transmembrane helix</keyword>
<keyword evidence="11" id="KW-0479">Metal-binding</keyword>
<dbReference type="PANTHER" id="PTHR32024:SF3">
    <property type="entry name" value="TRK SYSTEM POTASSIUM UPTAKE PROTEIN"/>
    <property type="match status" value="1"/>
</dbReference>
<dbReference type="AlphaFoldDB" id="A0A2T5VEK5"/>
<feature type="transmembrane region" description="Helical" evidence="12">
    <location>
        <begin position="146"/>
        <end position="169"/>
    </location>
</feature>
<evidence type="ECO:0000256" key="8">
    <source>
        <dbReference type="ARBA" id="ARBA00023065"/>
    </source>
</evidence>
<evidence type="ECO:0000256" key="9">
    <source>
        <dbReference type="ARBA" id="ARBA00023136"/>
    </source>
</evidence>
<keyword evidence="14" id="KW-1185">Reference proteome</keyword>
<feature type="transmembrane region" description="Helical" evidence="12">
    <location>
        <begin position="403"/>
        <end position="427"/>
    </location>
</feature>
<dbReference type="Proteomes" id="UP000244081">
    <property type="component" value="Unassembled WGS sequence"/>
</dbReference>
<feature type="transmembrane region" description="Helical" evidence="12">
    <location>
        <begin position="52"/>
        <end position="71"/>
    </location>
</feature>
<dbReference type="GO" id="GO:0046872">
    <property type="term" value="F:metal ion binding"/>
    <property type="evidence" value="ECO:0007669"/>
    <property type="project" value="UniProtKB-KW"/>
</dbReference>
<comment type="similarity">
    <text evidence="10">Belongs to the TrkH potassium transport family.</text>
</comment>
<feature type="transmembrane region" description="Helical" evidence="12">
    <location>
        <begin position="284"/>
        <end position="304"/>
    </location>
</feature>
<comment type="caution">
    <text evidence="13">The sequence shown here is derived from an EMBL/GenBank/DDBJ whole genome shotgun (WGS) entry which is preliminary data.</text>
</comment>
<protein>
    <recommendedName>
        <fullName evidence="10">Trk system potassium uptake protein</fullName>
    </recommendedName>
</protein>
<evidence type="ECO:0000313" key="14">
    <source>
        <dbReference type="Proteomes" id="UP000244081"/>
    </source>
</evidence>
<dbReference type="InterPro" id="IPR004772">
    <property type="entry name" value="TrkH"/>
</dbReference>
<keyword evidence="6 10" id="KW-0630">Potassium</keyword>
<feature type="binding site" evidence="11">
    <location>
        <position position="125"/>
    </location>
    <ligand>
        <name>K(+)</name>
        <dbReference type="ChEBI" id="CHEBI:29103"/>
    </ligand>
</feature>
<feature type="transmembrane region" description="Helical" evidence="12">
    <location>
        <begin position="83"/>
        <end position="104"/>
    </location>
</feature>
<dbReference type="GO" id="GO:0005886">
    <property type="term" value="C:plasma membrane"/>
    <property type="evidence" value="ECO:0007669"/>
    <property type="project" value="UniProtKB-SubCell"/>
</dbReference>
<feature type="transmembrane region" description="Helical" evidence="12">
    <location>
        <begin position="190"/>
        <end position="213"/>
    </location>
</feature>
<feature type="transmembrane region" description="Helical" evidence="12">
    <location>
        <begin position="468"/>
        <end position="493"/>
    </location>
</feature>
<evidence type="ECO:0000256" key="3">
    <source>
        <dbReference type="ARBA" id="ARBA00022475"/>
    </source>
</evidence>
<keyword evidence="2 10" id="KW-0813">Transport</keyword>
<feature type="binding site" evidence="11">
    <location>
        <position position="327"/>
    </location>
    <ligand>
        <name>K(+)</name>
        <dbReference type="ChEBI" id="CHEBI:29103"/>
    </ligand>
</feature>
<organism evidence="13 14">
    <name type="scientific">Breoghania corrubedonensis</name>
    <dbReference type="NCBI Taxonomy" id="665038"/>
    <lineage>
        <taxon>Bacteria</taxon>
        <taxon>Pseudomonadati</taxon>
        <taxon>Pseudomonadota</taxon>
        <taxon>Alphaproteobacteria</taxon>
        <taxon>Hyphomicrobiales</taxon>
        <taxon>Stappiaceae</taxon>
        <taxon>Breoghania</taxon>
    </lineage>
</organism>
<dbReference type="Pfam" id="PF02386">
    <property type="entry name" value="TrkH"/>
    <property type="match status" value="1"/>
</dbReference>
<dbReference type="InterPro" id="IPR003445">
    <property type="entry name" value="Cat_transpt"/>
</dbReference>
<name>A0A2T5VEK5_9HYPH</name>
<evidence type="ECO:0000256" key="10">
    <source>
        <dbReference type="PIRNR" id="PIRNR006247"/>
    </source>
</evidence>
<feature type="binding site" evidence="11">
    <location>
        <position position="444"/>
    </location>
    <ligand>
        <name>K(+)</name>
        <dbReference type="ChEBI" id="CHEBI:29103"/>
    </ligand>
</feature>
<keyword evidence="10" id="KW-0997">Cell inner membrane</keyword>
<proteinExistence type="inferred from homology"/>
<evidence type="ECO:0000256" key="12">
    <source>
        <dbReference type="SAM" id="Phobius"/>
    </source>
</evidence>